<dbReference type="GO" id="GO:0009401">
    <property type="term" value="P:phosphoenolpyruvate-dependent sugar phosphotransferase system"/>
    <property type="evidence" value="ECO:0007669"/>
    <property type="project" value="UniProtKB-KW"/>
</dbReference>
<evidence type="ECO:0000256" key="8">
    <source>
        <dbReference type="SAM" id="Coils"/>
    </source>
</evidence>
<proteinExistence type="predicted"/>
<evidence type="ECO:0000313" key="9">
    <source>
        <dbReference type="EMBL" id="RHM05490.1"/>
    </source>
</evidence>
<dbReference type="InterPro" id="IPR036542">
    <property type="entry name" value="PTS_IIA_lac/cel_sf"/>
</dbReference>
<evidence type="ECO:0000256" key="3">
    <source>
        <dbReference type="ARBA" id="ARBA00022679"/>
    </source>
</evidence>
<feature type="binding site" evidence="6">
    <location>
        <position position="79"/>
    </location>
    <ligand>
        <name>Mg(2+)</name>
        <dbReference type="ChEBI" id="CHEBI:18420"/>
        <note>ligand shared between all trimeric partners</note>
    </ligand>
</feature>
<dbReference type="Pfam" id="PF02255">
    <property type="entry name" value="PTS_IIA"/>
    <property type="match status" value="1"/>
</dbReference>
<evidence type="ECO:0000313" key="10">
    <source>
        <dbReference type="Proteomes" id="UP000284868"/>
    </source>
</evidence>
<dbReference type="PANTHER" id="PTHR34382">
    <property type="entry name" value="PTS SYSTEM N,N'-DIACETYLCHITOBIOSE-SPECIFIC EIIA COMPONENT"/>
    <property type="match status" value="1"/>
</dbReference>
<dbReference type="Proteomes" id="UP000284868">
    <property type="component" value="Unassembled WGS sequence"/>
</dbReference>
<evidence type="ECO:0000256" key="7">
    <source>
        <dbReference type="PROSITE-ProRule" id="PRU00418"/>
    </source>
</evidence>
<dbReference type="RefSeq" id="WP_118365947.1">
    <property type="nucleotide sequence ID" value="NZ_CAJKGD010000003.1"/>
</dbReference>
<reference evidence="9 10" key="1">
    <citation type="submission" date="2018-08" db="EMBL/GenBank/DDBJ databases">
        <title>A genome reference for cultivated species of the human gut microbiota.</title>
        <authorList>
            <person name="Zou Y."/>
            <person name="Xue W."/>
            <person name="Luo G."/>
        </authorList>
    </citation>
    <scope>NUCLEOTIDE SEQUENCE [LARGE SCALE GENOMIC DNA]</scope>
    <source>
        <strain evidence="9 10">AF35-6BH</strain>
    </source>
</reference>
<dbReference type="EMBL" id="QRPK01000114">
    <property type="protein sequence ID" value="RHM05490.1"/>
    <property type="molecule type" value="Genomic_DNA"/>
</dbReference>
<protein>
    <submittedName>
        <fullName evidence="9">PTS lactose/cellobiose transporter subunit IIA</fullName>
    </submittedName>
</protein>
<dbReference type="GO" id="GO:0046872">
    <property type="term" value="F:metal ion binding"/>
    <property type="evidence" value="ECO:0007669"/>
    <property type="project" value="UniProtKB-KW"/>
</dbReference>
<name>A0A415NYA7_9FIRM</name>
<feature type="modified residue" description="Phosphohistidine; by HPr" evidence="7">
    <location>
        <position position="76"/>
    </location>
</feature>
<keyword evidence="6" id="KW-0460">Magnesium</keyword>
<organism evidence="9 10">
    <name type="scientific">Amedibacillus dolichus</name>
    <dbReference type="NCBI Taxonomy" id="31971"/>
    <lineage>
        <taxon>Bacteria</taxon>
        <taxon>Bacillati</taxon>
        <taxon>Bacillota</taxon>
        <taxon>Erysipelotrichia</taxon>
        <taxon>Erysipelotrichales</taxon>
        <taxon>Erysipelotrichaceae</taxon>
        <taxon>Amedibacillus</taxon>
    </lineage>
</organism>
<sequence>MNGLEEVCFSIISTVGAARSCFVEAIDAILEKNEEKCKNLMKDGEEMMLEGHRAHAQLIAQEACGNNVQCTLLLLHAEDQLMSCETIKIIAEKFIYMYHLNNN</sequence>
<keyword evidence="2" id="KW-0762">Sugar transport</keyword>
<dbReference type="PANTHER" id="PTHR34382:SF7">
    <property type="entry name" value="PTS SYSTEM N,N'-DIACETYLCHITOBIOSE-SPECIFIC EIIA COMPONENT"/>
    <property type="match status" value="1"/>
</dbReference>
<evidence type="ECO:0000256" key="4">
    <source>
        <dbReference type="ARBA" id="ARBA00022683"/>
    </source>
</evidence>
<keyword evidence="4" id="KW-0598">Phosphotransferase system</keyword>
<dbReference type="SUPFAM" id="SSF46973">
    <property type="entry name" value="Enzyme IIa from lactose specific PTS, IIa-lac"/>
    <property type="match status" value="1"/>
</dbReference>
<keyword evidence="1" id="KW-0813">Transport</keyword>
<dbReference type="OrthoDB" id="389577at2"/>
<dbReference type="PROSITE" id="PS51095">
    <property type="entry name" value="PTS_EIIA_TYPE_3"/>
    <property type="match status" value="1"/>
</dbReference>
<dbReference type="InterPro" id="IPR003188">
    <property type="entry name" value="PTS_IIA_lac/cel"/>
</dbReference>
<evidence type="ECO:0000256" key="5">
    <source>
        <dbReference type="PIRSR" id="PIRSR000699-1"/>
    </source>
</evidence>
<dbReference type="AlphaFoldDB" id="A0A415NYA7"/>
<feature type="coiled-coil region" evidence="8">
    <location>
        <begin position="23"/>
        <end position="50"/>
    </location>
</feature>
<keyword evidence="10" id="KW-1185">Reference proteome</keyword>
<dbReference type="PIRSF" id="PIRSF000699">
    <property type="entry name" value="PTS_IILac_III"/>
    <property type="match status" value="1"/>
</dbReference>
<gene>
    <name evidence="9" type="ORF">DWZ83_10525</name>
</gene>
<feature type="active site" description="Tele-phosphohistidine intermediate" evidence="5">
    <location>
        <position position="76"/>
    </location>
</feature>
<accession>A0A415NYA7</accession>
<evidence type="ECO:0000256" key="2">
    <source>
        <dbReference type="ARBA" id="ARBA00022597"/>
    </source>
</evidence>
<keyword evidence="3" id="KW-0808">Transferase</keyword>
<comment type="caution">
    <text evidence="9">The sequence shown here is derived from an EMBL/GenBank/DDBJ whole genome shotgun (WGS) entry which is preliminary data.</text>
</comment>
<keyword evidence="8" id="KW-0175">Coiled coil</keyword>
<dbReference type="GO" id="GO:0016740">
    <property type="term" value="F:transferase activity"/>
    <property type="evidence" value="ECO:0007669"/>
    <property type="project" value="UniProtKB-KW"/>
</dbReference>
<evidence type="ECO:0000256" key="6">
    <source>
        <dbReference type="PIRSR" id="PIRSR000699-2"/>
    </source>
</evidence>
<keyword evidence="6" id="KW-0479">Metal-binding</keyword>
<comment type="cofactor">
    <cofactor evidence="6">
        <name>Mg(2+)</name>
        <dbReference type="ChEBI" id="CHEBI:18420"/>
    </cofactor>
    <text evidence="6">Binds 1 Mg(2+) ion per trimer.</text>
</comment>
<dbReference type="Gene3D" id="1.20.58.80">
    <property type="entry name" value="Phosphotransferase system, lactose/cellobiose-type IIA subunit"/>
    <property type="match status" value="1"/>
</dbReference>
<evidence type="ECO:0000256" key="1">
    <source>
        <dbReference type="ARBA" id="ARBA00022448"/>
    </source>
</evidence>